<dbReference type="GeneID" id="5484620"/>
<dbReference type="SUPFAM" id="SSF58100">
    <property type="entry name" value="Bacterial hemolysins"/>
    <property type="match status" value="1"/>
</dbReference>
<dbReference type="AlphaFoldDB" id="A7EZE9"/>
<dbReference type="Proteomes" id="UP000001312">
    <property type="component" value="Unassembled WGS sequence"/>
</dbReference>
<dbReference type="Gene3D" id="1.20.1170.10">
    <property type="match status" value="1"/>
</dbReference>
<evidence type="ECO:0000313" key="2">
    <source>
        <dbReference type="Proteomes" id="UP000001312"/>
    </source>
</evidence>
<name>A7EZE9_SCLS1</name>
<dbReference type="InParanoid" id="A7EZE9"/>
<dbReference type="KEGG" id="ssl:SS1G_10716"/>
<organism evidence="1 2">
    <name type="scientific">Sclerotinia sclerotiorum (strain ATCC 18683 / 1980 / Ss-1)</name>
    <name type="common">White mold</name>
    <name type="synonym">Whetzelinia sclerotiorum</name>
    <dbReference type="NCBI Taxonomy" id="665079"/>
    <lineage>
        <taxon>Eukaryota</taxon>
        <taxon>Fungi</taxon>
        <taxon>Dikarya</taxon>
        <taxon>Ascomycota</taxon>
        <taxon>Pezizomycotina</taxon>
        <taxon>Leotiomycetes</taxon>
        <taxon>Helotiales</taxon>
        <taxon>Sclerotiniaceae</taxon>
        <taxon>Sclerotinia</taxon>
    </lineage>
</organism>
<keyword evidence="2" id="KW-1185">Reference proteome</keyword>
<gene>
    <name evidence="1" type="ORF">SS1G_10716</name>
</gene>
<protein>
    <submittedName>
        <fullName evidence="1">Uncharacterized protein</fullName>
    </submittedName>
</protein>
<proteinExistence type="predicted"/>
<dbReference type="CDD" id="cd22656">
    <property type="entry name" value="ClyA_Cry6Aa-like"/>
    <property type="match status" value="1"/>
</dbReference>
<dbReference type="EMBL" id="CH476636">
    <property type="protein sequence ID" value="EDN94841.1"/>
    <property type="molecule type" value="Genomic_DNA"/>
</dbReference>
<dbReference type="RefSeq" id="XP_001588269.1">
    <property type="nucleotide sequence ID" value="XM_001588219.1"/>
</dbReference>
<accession>A7EZE9</accession>
<reference evidence="2" key="1">
    <citation type="journal article" date="2011" name="PLoS Genet.">
        <title>Genomic analysis of the necrotrophic fungal pathogens Sclerotinia sclerotiorum and Botrytis cinerea.</title>
        <authorList>
            <person name="Amselem J."/>
            <person name="Cuomo C.A."/>
            <person name="van Kan J.A."/>
            <person name="Viaud M."/>
            <person name="Benito E.P."/>
            <person name="Couloux A."/>
            <person name="Coutinho P.M."/>
            <person name="de Vries R.P."/>
            <person name="Dyer P.S."/>
            <person name="Fillinger S."/>
            <person name="Fournier E."/>
            <person name="Gout L."/>
            <person name="Hahn M."/>
            <person name="Kohn L."/>
            <person name="Lapalu N."/>
            <person name="Plummer K.M."/>
            <person name="Pradier J.M."/>
            <person name="Quevillon E."/>
            <person name="Sharon A."/>
            <person name="Simon A."/>
            <person name="ten Have A."/>
            <person name="Tudzynski B."/>
            <person name="Tudzynski P."/>
            <person name="Wincker P."/>
            <person name="Andrew M."/>
            <person name="Anthouard V."/>
            <person name="Beever R.E."/>
            <person name="Beffa R."/>
            <person name="Benoit I."/>
            <person name="Bouzid O."/>
            <person name="Brault B."/>
            <person name="Chen Z."/>
            <person name="Choquer M."/>
            <person name="Collemare J."/>
            <person name="Cotton P."/>
            <person name="Danchin E.G."/>
            <person name="Da Silva C."/>
            <person name="Gautier A."/>
            <person name="Giraud C."/>
            <person name="Giraud T."/>
            <person name="Gonzalez C."/>
            <person name="Grossetete S."/>
            <person name="Guldener U."/>
            <person name="Henrissat B."/>
            <person name="Howlett B.J."/>
            <person name="Kodira C."/>
            <person name="Kretschmer M."/>
            <person name="Lappartient A."/>
            <person name="Leroch M."/>
            <person name="Levis C."/>
            <person name="Mauceli E."/>
            <person name="Neuveglise C."/>
            <person name="Oeser B."/>
            <person name="Pearson M."/>
            <person name="Poulain J."/>
            <person name="Poussereau N."/>
            <person name="Quesneville H."/>
            <person name="Rascle C."/>
            <person name="Schumacher J."/>
            <person name="Segurens B."/>
            <person name="Sexton A."/>
            <person name="Silva E."/>
            <person name="Sirven C."/>
            <person name="Soanes D.M."/>
            <person name="Talbot N.J."/>
            <person name="Templeton M."/>
            <person name="Yandava C."/>
            <person name="Yarden O."/>
            <person name="Zeng Q."/>
            <person name="Rollins J.A."/>
            <person name="Lebrun M.H."/>
            <person name="Dickman M."/>
        </authorList>
    </citation>
    <scope>NUCLEOTIDE SEQUENCE [LARGE SCALE GENOMIC DNA]</scope>
    <source>
        <strain evidence="2">ATCC 18683 / 1980 / Ss-1</strain>
    </source>
</reference>
<sequence length="291" mass="31428">MATPAVSDNALLEPKGLTTQDGKYVLDHAGISALLRFVRDNSTIDDARETVKELVDAQVAAIEALNQSAQKAVSDLRTFEEQCQADKLALDGQDKIITDALSGDSGDIVKLEAAIKANKAELSKDQDEYDEDVTIAATAVTYAWCWPIGTIVAATIMGVYGSRAVEMQATINGLKGLLTDEDDQIKADKILVADLTLIKADLETLISKIGPAIQAIEGMTSVWHNIGLDLQAVRDWTQDKSAVGSAVVQKINQNSIITKWNNIYTKAYVTEPEQMTLNSYADNLSAVIKAN</sequence>
<evidence type="ECO:0000313" key="1">
    <source>
        <dbReference type="EMBL" id="EDN94841.1"/>
    </source>
</evidence>